<proteinExistence type="predicted"/>
<dbReference type="EMBL" id="CAJHJT010000001">
    <property type="protein sequence ID" value="CAD6993741.1"/>
    <property type="molecule type" value="Genomic_DNA"/>
</dbReference>
<sequence length="192" mass="21397">MSPARSSSVISNEVHDPMPDLLVYIQFTKPFLPSSRRHYSLADAATDFYYNTTHQHSSPTMTLPSVFPLFFRTNAFSTTTVISDWKQQFLGTISSAINRVIPHSSVNSAVHRHKHTTAHETTCRHAAPAIAQASSGSIHPRWFLFVFVYRFRLSLSGVGVLLAMPSQLAGSSHVLMSVYDNCNHVACHHEQS</sequence>
<name>A0A811U4T4_CERCA</name>
<protein>
    <submittedName>
        <fullName evidence="1">(Mediterranean fruit fly) hypothetical protein</fullName>
    </submittedName>
</protein>
<evidence type="ECO:0000313" key="2">
    <source>
        <dbReference type="Proteomes" id="UP000606786"/>
    </source>
</evidence>
<keyword evidence="2" id="KW-1185">Reference proteome</keyword>
<organism evidence="1 2">
    <name type="scientific">Ceratitis capitata</name>
    <name type="common">Mediterranean fruit fly</name>
    <name type="synonym">Tephritis capitata</name>
    <dbReference type="NCBI Taxonomy" id="7213"/>
    <lineage>
        <taxon>Eukaryota</taxon>
        <taxon>Metazoa</taxon>
        <taxon>Ecdysozoa</taxon>
        <taxon>Arthropoda</taxon>
        <taxon>Hexapoda</taxon>
        <taxon>Insecta</taxon>
        <taxon>Pterygota</taxon>
        <taxon>Neoptera</taxon>
        <taxon>Endopterygota</taxon>
        <taxon>Diptera</taxon>
        <taxon>Brachycera</taxon>
        <taxon>Muscomorpha</taxon>
        <taxon>Tephritoidea</taxon>
        <taxon>Tephritidae</taxon>
        <taxon>Ceratitis</taxon>
        <taxon>Ceratitis</taxon>
    </lineage>
</organism>
<comment type="caution">
    <text evidence="1">The sequence shown here is derived from an EMBL/GenBank/DDBJ whole genome shotgun (WGS) entry which is preliminary data.</text>
</comment>
<gene>
    <name evidence="1" type="ORF">CCAP1982_LOCUS2539</name>
</gene>
<evidence type="ECO:0000313" key="1">
    <source>
        <dbReference type="EMBL" id="CAD6993741.1"/>
    </source>
</evidence>
<reference evidence="1" key="1">
    <citation type="submission" date="2020-11" db="EMBL/GenBank/DDBJ databases">
        <authorList>
            <person name="Whitehead M."/>
        </authorList>
    </citation>
    <scope>NUCLEOTIDE SEQUENCE</scope>
    <source>
        <strain evidence="1">EGII</strain>
    </source>
</reference>
<dbReference type="Proteomes" id="UP000606786">
    <property type="component" value="Unassembled WGS sequence"/>
</dbReference>
<dbReference type="AlphaFoldDB" id="A0A811U4T4"/>
<accession>A0A811U4T4</accession>